<evidence type="ECO:0000256" key="5">
    <source>
        <dbReference type="ARBA" id="ARBA00023136"/>
    </source>
</evidence>
<feature type="transmembrane region" description="Helical" evidence="6">
    <location>
        <begin position="262"/>
        <end position="284"/>
    </location>
</feature>
<dbReference type="PANTHER" id="PTHR35007">
    <property type="entry name" value="INTEGRAL MEMBRANE PROTEIN-RELATED"/>
    <property type="match status" value="1"/>
</dbReference>
<evidence type="ECO:0000259" key="8">
    <source>
        <dbReference type="Pfam" id="PF19359"/>
    </source>
</evidence>
<gene>
    <name evidence="9" type="ORF">Arub01_04360</name>
</gene>
<feature type="domain" description="DUF5936" evidence="8">
    <location>
        <begin position="12"/>
        <end position="142"/>
    </location>
</feature>
<dbReference type="Proteomes" id="UP001165124">
    <property type="component" value="Unassembled WGS sequence"/>
</dbReference>
<evidence type="ECO:0000256" key="1">
    <source>
        <dbReference type="ARBA" id="ARBA00004651"/>
    </source>
</evidence>
<evidence type="ECO:0000313" key="10">
    <source>
        <dbReference type="Proteomes" id="UP001165124"/>
    </source>
</evidence>
<dbReference type="AlphaFoldDB" id="A0A9W6UUE6"/>
<name>A0A9W6UUE6_9ACTN</name>
<dbReference type="Pfam" id="PF00482">
    <property type="entry name" value="T2SSF"/>
    <property type="match status" value="1"/>
</dbReference>
<evidence type="ECO:0000259" key="7">
    <source>
        <dbReference type="Pfam" id="PF00482"/>
    </source>
</evidence>
<dbReference type="InterPro" id="IPR018076">
    <property type="entry name" value="T2SS_GspF_dom"/>
</dbReference>
<dbReference type="EMBL" id="BSRZ01000001">
    <property type="protein sequence ID" value="GLW62192.1"/>
    <property type="molecule type" value="Genomic_DNA"/>
</dbReference>
<evidence type="ECO:0000256" key="4">
    <source>
        <dbReference type="ARBA" id="ARBA00022989"/>
    </source>
</evidence>
<keyword evidence="10" id="KW-1185">Reference proteome</keyword>
<organism evidence="9 10">
    <name type="scientific">Actinomadura rubrobrunea</name>
    <dbReference type="NCBI Taxonomy" id="115335"/>
    <lineage>
        <taxon>Bacteria</taxon>
        <taxon>Bacillati</taxon>
        <taxon>Actinomycetota</taxon>
        <taxon>Actinomycetes</taxon>
        <taxon>Streptosporangiales</taxon>
        <taxon>Thermomonosporaceae</taxon>
        <taxon>Actinomadura</taxon>
    </lineage>
</organism>
<proteinExistence type="predicted"/>
<protein>
    <submittedName>
        <fullName evidence="9">Membrane protein</fullName>
    </submittedName>
</protein>
<evidence type="ECO:0000256" key="2">
    <source>
        <dbReference type="ARBA" id="ARBA00022475"/>
    </source>
</evidence>
<dbReference type="Pfam" id="PF19359">
    <property type="entry name" value="DUF5936"/>
    <property type="match status" value="1"/>
</dbReference>
<evidence type="ECO:0000313" key="9">
    <source>
        <dbReference type="EMBL" id="GLW62192.1"/>
    </source>
</evidence>
<dbReference type="PANTHER" id="PTHR35007:SF2">
    <property type="entry name" value="PILUS ASSEMBLE PROTEIN"/>
    <property type="match status" value="1"/>
</dbReference>
<reference evidence="9" key="1">
    <citation type="submission" date="2023-02" db="EMBL/GenBank/DDBJ databases">
        <title>Actinomadura rubrobrunea NBRC 14622.</title>
        <authorList>
            <person name="Ichikawa N."/>
            <person name="Sato H."/>
            <person name="Tonouchi N."/>
        </authorList>
    </citation>
    <scope>NUCLEOTIDE SEQUENCE</scope>
    <source>
        <strain evidence="9">NBRC 14622</strain>
    </source>
</reference>
<evidence type="ECO:0000256" key="6">
    <source>
        <dbReference type="SAM" id="Phobius"/>
    </source>
</evidence>
<dbReference type="RefSeq" id="WP_083951239.1">
    <property type="nucleotide sequence ID" value="NZ_BSRZ01000001.1"/>
</dbReference>
<keyword evidence="2" id="KW-1003">Cell membrane</keyword>
<keyword evidence="3 6" id="KW-0812">Transmembrane</keyword>
<sequence length="297" mass="31863">MIAVYLLGVGGALCVVLGVWGVYLVRAGEQVAASAVPPVPKRQKSDMSPLVRIADRLGAPFARLVEELLAPQRARIVKRIEAAGRPDGMTYESYCRQTAGFAVLFGAVGGFLMLQGELLFGAACMLGALQHEGMIRARMRKRQDEIQRTMPDFLDVLAVTVSAGLSFRHALGRVAESMPGPLADEFMIALRQMDLGVPRRQAFEDLRKRNDSEAIGQFVTAILQAEELGAPLSSALNDIALDMRREAAQWAKQRAQRISPQVTAVTAFLVMPALLAVMAGAMFIGTNGGGLGGISSP</sequence>
<dbReference type="Gene3D" id="1.20.81.30">
    <property type="entry name" value="Type II secretion system (T2SS), domain F"/>
    <property type="match status" value="1"/>
</dbReference>
<dbReference type="GO" id="GO:0005886">
    <property type="term" value="C:plasma membrane"/>
    <property type="evidence" value="ECO:0007669"/>
    <property type="project" value="UniProtKB-SubCell"/>
</dbReference>
<feature type="transmembrane region" description="Helical" evidence="6">
    <location>
        <begin position="99"/>
        <end position="129"/>
    </location>
</feature>
<dbReference type="InterPro" id="IPR042094">
    <property type="entry name" value="T2SS_GspF_sf"/>
</dbReference>
<dbReference type="InterPro" id="IPR045980">
    <property type="entry name" value="DUF5936"/>
</dbReference>
<comment type="subcellular location">
    <subcellularLocation>
        <location evidence="1">Cell membrane</location>
        <topology evidence="1">Multi-pass membrane protein</topology>
    </subcellularLocation>
</comment>
<evidence type="ECO:0000256" key="3">
    <source>
        <dbReference type="ARBA" id="ARBA00022692"/>
    </source>
</evidence>
<keyword evidence="4 6" id="KW-1133">Transmembrane helix</keyword>
<feature type="domain" description="Type II secretion system protein GspF" evidence="7">
    <location>
        <begin position="153"/>
        <end position="278"/>
    </location>
</feature>
<accession>A0A9W6UUE6</accession>
<comment type="caution">
    <text evidence="9">The sequence shown here is derived from an EMBL/GenBank/DDBJ whole genome shotgun (WGS) entry which is preliminary data.</text>
</comment>
<keyword evidence="5 6" id="KW-0472">Membrane</keyword>